<evidence type="ECO:0000313" key="1">
    <source>
        <dbReference type="EMBL" id="ACR34123.1"/>
    </source>
</evidence>
<reference evidence="1" key="2">
    <citation type="submission" date="2012-06" db="EMBL/GenBank/DDBJ databases">
        <authorList>
            <person name="Yu Y."/>
            <person name="Currie J."/>
            <person name="Lomeli R."/>
            <person name="Angelova A."/>
            <person name="Collura K."/>
            <person name="Wissotski M."/>
            <person name="Campos D."/>
            <person name="Kudrna D."/>
            <person name="Golser W."/>
            <person name="Ashely E."/>
            <person name="Descour A."/>
            <person name="Fernandes J."/>
            <person name="Soderlund C."/>
            <person name="Walbot V."/>
        </authorList>
    </citation>
    <scope>NUCLEOTIDE SEQUENCE</scope>
    <source>
        <strain evidence="1">B73</strain>
    </source>
</reference>
<sequence>MAFKSCTSPVLQNRDAPEWASRESNILGAQLHINTIRQSSYLETSRINAYQALL</sequence>
<accession>C4IYX3</accession>
<protein>
    <submittedName>
        <fullName evidence="1">Uncharacterized protein</fullName>
    </submittedName>
</protein>
<dbReference type="EMBL" id="BT083770">
    <property type="protein sequence ID" value="ACR34123.1"/>
    <property type="molecule type" value="mRNA"/>
</dbReference>
<reference evidence="1" key="1">
    <citation type="journal article" date="2009" name="PLoS Genet.">
        <title>Sequencing, mapping, and analysis of 27,455 maize full-length cDNAs.</title>
        <authorList>
            <person name="Soderlund C."/>
            <person name="Descour A."/>
            <person name="Kudrna D."/>
            <person name="Bomhoff M."/>
            <person name="Boyd L."/>
            <person name="Currie J."/>
            <person name="Angelova A."/>
            <person name="Collura K."/>
            <person name="Wissotski M."/>
            <person name="Ashley E."/>
            <person name="Morrow D."/>
            <person name="Fernandes J."/>
            <person name="Walbot V."/>
            <person name="Yu Y."/>
        </authorList>
    </citation>
    <scope>NUCLEOTIDE SEQUENCE</scope>
    <source>
        <strain evidence="1">B73</strain>
    </source>
</reference>
<proteinExistence type="evidence at transcript level"/>
<dbReference type="AlphaFoldDB" id="C4IYX3"/>
<organism evidence="1">
    <name type="scientific">Zea mays</name>
    <name type="common">Maize</name>
    <dbReference type="NCBI Taxonomy" id="4577"/>
    <lineage>
        <taxon>Eukaryota</taxon>
        <taxon>Viridiplantae</taxon>
        <taxon>Streptophyta</taxon>
        <taxon>Embryophyta</taxon>
        <taxon>Tracheophyta</taxon>
        <taxon>Spermatophyta</taxon>
        <taxon>Magnoliopsida</taxon>
        <taxon>Liliopsida</taxon>
        <taxon>Poales</taxon>
        <taxon>Poaceae</taxon>
        <taxon>PACMAD clade</taxon>
        <taxon>Panicoideae</taxon>
        <taxon>Andropogonodae</taxon>
        <taxon>Andropogoneae</taxon>
        <taxon>Tripsacinae</taxon>
        <taxon>Zea</taxon>
    </lineage>
</organism>
<name>C4IYX3_MAIZE</name>